<dbReference type="PROSITE" id="PS50106">
    <property type="entry name" value="PDZ"/>
    <property type="match status" value="1"/>
</dbReference>
<dbReference type="InterPro" id="IPR043504">
    <property type="entry name" value="Peptidase_S1_PA_chymotrypsin"/>
</dbReference>
<dbReference type="OrthoDB" id="9758917at2"/>
<dbReference type="InterPro" id="IPR001478">
    <property type="entry name" value="PDZ"/>
</dbReference>
<dbReference type="PRINTS" id="PR00834">
    <property type="entry name" value="PROTEASES2C"/>
</dbReference>
<dbReference type="RefSeq" id="WP_132012541.1">
    <property type="nucleotide sequence ID" value="NZ_SLUN01000002.1"/>
</dbReference>
<dbReference type="Pfam" id="PF13365">
    <property type="entry name" value="Trypsin_2"/>
    <property type="match status" value="1"/>
</dbReference>
<dbReference type="CDD" id="cd06779">
    <property type="entry name" value="cpPDZ_Deg_HtrA-like"/>
    <property type="match status" value="1"/>
</dbReference>
<dbReference type="PANTHER" id="PTHR43343:SF3">
    <property type="entry name" value="PROTEASE DO-LIKE 8, CHLOROPLASTIC"/>
    <property type="match status" value="1"/>
</dbReference>
<comment type="similarity">
    <text evidence="1">Belongs to the peptidase S1C family.</text>
</comment>
<dbReference type="InterPro" id="IPR001940">
    <property type="entry name" value="Peptidase_S1C"/>
</dbReference>
<gene>
    <name evidence="6" type="ORF">EDC14_1002112</name>
</gene>
<keyword evidence="4" id="KW-0812">Transmembrane</keyword>
<feature type="domain" description="PDZ" evidence="5">
    <location>
        <begin position="318"/>
        <end position="351"/>
    </location>
</feature>
<keyword evidence="3" id="KW-0378">Hydrolase</keyword>
<feature type="transmembrane region" description="Helical" evidence="4">
    <location>
        <begin position="12"/>
        <end position="34"/>
    </location>
</feature>
<dbReference type="InterPro" id="IPR036034">
    <property type="entry name" value="PDZ_sf"/>
</dbReference>
<dbReference type="InterPro" id="IPR051201">
    <property type="entry name" value="Chloro_Bact_Ser_Proteases"/>
</dbReference>
<keyword evidence="7" id="KW-1185">Reference proteome</keyword>
<keyword evidence="4" id="KW-1133">Transmembrane helix</keyword>
<dbReference type="Gene3D" id="2.40.10.10">
    <property type="entry name" value="Trypsin-like serine proteases"/>
    <property type="match status" value="2"/>
</dbReference>
<dbReference type="SUPFAM" id="SSF50156">
    <property type="entry name" value="PDZ domain-like"/>
    <property type="match status" value="1"/>
</dbReference>
<dbReference type="Gene3D" id="2.30.42.10">
    <property type="match status" value="1"/>
</dbReference>
<evidence type="ECO:0000256" key="4">
    <source>
        <dbReference type="SAM" id="Phobius"/>
    </source>
</evidence>
<dbReference type="InterPro" id="IPR009003">
    <property type="entry name" value="Peptidase_S1_PA"/>
</dbReference>
<evidence type="ECO:0000256" key="1">
    <source>
        <dbReference type="ARBA" id="ARBA00010541"/>
    </source>
</evidence>
<dbReference type="GO" id="GO:0006508">
    <property type="term" value="P:proteolysis"/>
    <property type="evidence" value="ECO:0007669"/>
    <property type="project" value="UniProtKB-KW"/>
</dbReference>
<evidence type="ECO:0000256" key="3">
    <source>
        <dbReference type="ARBA" id="ARBA00022801"/>
    </source>
</evidence>
<protein>
    <submittedName>
        <fullName evidence="6">S1-C subfamily serine protease</fullName>
    </submittedName>
</protein>
<organism evidence="6 7">
    <name type="scientific">Hydrogenispora ethanolica</name>
    <dbReference type="NCBI Taxonomy" id="1082276"/>
    <lineage>
        <taxon>Bacteria</taxon>
        <taxon>Bacillati</taxon>
        <taxon>Bacillota</taxon>
        <taxon>Hydrogenispora</taxon>
    </lineage>
</organism>
<keyword evidence="2 6" id="KW-0645">Protease</keyword>
<dbReference type="GO" id="GO:0004252">
    <property type="term" value="F:serine-type endopeptidase activity"/>
    <property type="evidence" value="ECO:0007669"/>
    <property type="project" value="InterPro"/>
</dbReference>
<evidence type="ECO:0000259" key="5">
    <source>
        <dbReference type="PROSITE" id="PS50106"/>
    </source>
</evidence>
<evidence type="ECO:0000256" key="2">
    <source>
        <dbReference type="ARBA" id="ARBA00022670"/>
    </source>
</evidence>
<keyword evidence="4" id="KW-0472">Membrane</keyword>
<dbReference type="EMBL" id="SLUN01000002">
    <property type="protein sequence ID" value="TCL76355.1"/>
    <property type="molecule type" value="Genomic_DNA"/>
</dbReference>
<evidence type="ECO:0000313" key="6">
    <source>
        <dbReference type="EMBL" id="TCL76355.1"/>
    </source>
</evidence>
<reference evidence="6 7" key="1">
    <citation type="submission" date="2019-03" db="EMBL/GenBank/DDBJ databases">
        <title>Genomic Encyclopedia of Type Strains, Phase IV (KMG-IV): sequencing the most valuable type-strain genomes for metagenomic binning, comparative biology and taxonomic classification.</title>
        <authorList>
            <person name="Goeker M."/>
        </authorList>
    </citation>
    <scope>NUCLEOTIDE SEQUENCE [LARGE SCALE GENOMIC DNA]</scope>
    <source>
        <strain evidence="6 7">LX-B</strain>
    </source>
</reference>
<dbReference type="Pfam" id="PF13180">
    <property type="entry name" value="PDZ_2"/>
    <property type="match status" value="1"/>
</dbReference>
<dbReference type="Proteomes" id="UP000295008">
    <property type="component" value="Unassembled WGS sequence"/>
</dbReference>
<name>A0A4R1SA31_HYDET</name>
<accession>A0A4R1SA31</accession>
<comment type="caution">
    <text evidence="6">The sequence shown here is derived from an EMBL/GenBank/DDBJ whole genome shotgun (WGS) entry which is preliminary data.</text>
</comment>
<proteinExistence type="inferred from homology"/>
<dbReference type="AlphaFoldDB" id="A0A4R1SA31"/>
<evidence type="ECO:0000313" key="7">
    <source>
        <dbReference type="Proteomes" id="UP000295008"/>
    </source>
</evidence>
<dbReference type="PANTHER" id="PTHR43343">
    <property type="entry name" value="PEPTIDASE S12"/>
    <property type="match status" value="1"/>
</dbReference>
<dbReference type="SUPFAM" id="SSF50494">
    <property type="entry name" value="Trypsin-like serine proteases"/>
    <property type="match status" value="1"/>
</dbReference>
<sequence length="390" mass="41558">MNQYRFDAHERRTPYILTAVISGIIGALLVIWAVRFTGLGTALVNPPAEPAPSPAPAVESQPLALNQYEKTTIDVVNRIGPAVVMITTNTVVEDFDFFTGPEVKNIQSLGSGVVYRKDGYVLTNNHVVNGQTGMADKIMVVLSNGRSYAAKIVGVDPQTDLAVLKINAENLAVPSWGDSDHVQVGQIAIAIGNPLAENLKNTVTVGVVSAKGRTLIMSEDQELRNMLQTDASINPGNSGGPLLDSSGSVIGLNTAIAANSQGIGFSIPSNTVRTVANQLITKGYVTRPGLGIAYVHFTPDNVAVLEYRLRQRVPVKTGLFIVKVLEGSTAAKAGLRPGDIVVAVDGQPVKDQDLIREAVASHPVGTKLKVKYYRGSKARETTVKIGEMKR</sequence>
<dbReference type="SMART" id="SM00228">
    <property type="entry name" value="PDZ"/>
    <property type="match status" value="1"/>
</dbReference>